<reference evidence="4" key="1">
    <citation type="submission" date="2017-09" db="EMBL/GenBank/DDBJ databases">
        <title>Depth-based differentiation of microbial function through sediment-hosted aquifers and enrichment of novel symbionts in the deep terrestrial subsurface.</title>
        <authorList>
            <person name="Probst A.J."/>
            <person name="Ladd B."/>
            <person name="Jarett J.K."/>
            <person name="Geller-Mcgrath D.E."/>
            <person name="Sieber C.M.K."/>
            <person name="Emerson J.B."/>
            <person name="Anantharaman K."/>
            <person name="Thomas B.C."/>
            <person name="Malmstrom R."/>
            <person name="Stieglmeier M."/>
            <person name="Klingl A."/>
            <person name="Woyke T."/>
            <person name="Ryan C.M."/>
            <person name="Banfield J.F."/>
        </authorList>
    </citation>
    <scope>NUCLEOTIDE SEQUENCE [LARGE SCALE GENOMIC DNA]</scope>
</reference>
<evidence type="ECO:0000313" key="3">
    <source>
        <dbReference type="EMBL" id="PIR93062.1"/>
    </source>
</evidence>
<dbReference type="AlphaFoldDB" id="A0A2H0V1X2"/>
<dbReference type="Gene3D" id="2.60.40.1170">
    <property type="entry name" value="Mu homology domain, subdomain B"/>
    <property type="match status" value="1"/>
</dbReference>
<feature type="region of interest" description="Disordered" evidence="1">
    <location>
        <begin position="1"/>
        <end position="26"/>
    </location>
</feature>
<evidence type="ECO:0000256" key="1">
    <source>
        <dbReference type="SAM" id="MobiDB-lite"/>
    </source>
</evidence>
<sequence>MYAKKNKTEESEKGFGELLKEREKDNNIDQELKEIYEDESPLVPISKNGQNKDNINVRRREINPWVKIAWTFLALLLVLAGISWVSFFILQQGGRLDSKDIEFKIIGPEEVVAGQEVIYEIQYKNLSEFNLKNVEIYLTYPNNFAFVDAVPPPARDSSIWEFEQVDTKRSARIEIKGKIIGPALSQAELAAAIAYRPENFSSTFSAEDDFITKIVSTGISSGVEASSFFNVNEESEIILTYARQKENFIDSFRARLEHGENFVVAAGAESSWEIKEVTDAQQKLAIKGTYVSQPKNEEKIKLILEAPQAAAAGIKYYPFYEYEFSPIVAEGALNLSLSVNGSAADKPVNFGDTLNYVAHYKNASEASLKNVIIMAVVNSKIVDWRALVDGNKGEVKGDTIMWTKEELGELAEISPGEENSFGFSLKIKPRDQIKDVPANDLRVVASLDYSVNSAIKSDGTPIAQITSRVNSDLNFTSELRYFDRNNVSIGEGPLPPKVGEKTTYRAYWTLTNSLHDLENIEITTELPENIKWENNYNENMGSVGYDAGQRKITWKINSWDAVSQPAMFDFSISVTPAESDRNKILTVLNQPRVEAKDKETNGVIVLTGKAKTTNLEDDGVGKGQGKVEYE</sequence>
<protein>
    <submittedName>
        <fullName evidence="3">Uncharacterized protein</fullName>
    </submittedName>
</protein>
<accession>A0A2H0V1X2</accession>
<keyword evidence="2" id="KW-1133">Transmembrane helix</keyword>
<keyword evidence="2" id="KW-0472">Membrane</keyword>
<keyword evidence="2" id="KW-0812">Transmembrane</keyword>
<comment type="caution">
    <text evidence="3">The sequence shown here is derived from an EMBL/GenBank/DDBJ whole genome shotgun (WGS) entry which is preliminary data.</text>
</comment>
<dbReference type="EMBL" id="PFAR01000035">
    <property type="protein sequence ID" value="PIR93062.1"/>
    <property type="molecule type" value="Genomic_DNA"/>
</dbReference>
<evidence type="ECO:0000313" key="4">
    <source>
        <dbReference type="Proteomes" id="UP000228626"/>
    </source>
</evidence>
<proteinExistence type="predicted"/>
<feature type="transmembrane region" description="Helical" evidence="2">
    <location>
        <begin position="68"/>
        <end position="90"/>
    </location>
</feature>
<evidence type="ECO:0000256" key="2">
    <source>
        <dbReference type="SAM" id="Phobius"/>
    </source>
</evidence>
<gene>
    <name evidence="3" type="ORF">COT99_02940</name>
</gene>
<organism evidence="3 4">
    <name type="scientific">Candidatus Falkowbacteria bacterium CG10_big_fil_rev_8_21_14_0_10_43_10</name>
    <dbReference type="NCBI Taxonomy" id="1974567"/>
    <lineage>
        <taxon>Bacteria</taxon>
        <taxon>Candidatus Falkowiibacteriota</taxon>
    </lineage>
</organism>
<name>A0A2H0V1X2_9BACT</name>
<dbReference type="Proteomes" id="UP000228626">
    <property type="component" value="Unassembled WGS sequence"/>
</dbReference>